<keyword evidence="2" id="KW-0812">Transmembrane</keyword>
<accession>A0A830G2Q0</accession>
<name>A0A830G2Q0_9EURY</name>
<dbReference type="InterPro" id="IPR019962">
    <property type="entry name" value="CHP03663"/>
</dbReference>
<feature type="transmembrane region" description="Helical" evidence="2">
    <location>
        <begin position="174"/>
        <end position="194"/>
    </location>
</feature>
<dbReference type="AlphaFoldDB" id="A0A830G2Q0"/>
<feature type="transmembrane region" description="Helical" evidence="2">
    <location>
        <begin position="83"/>
        <end position="99"/>
    </location>
</feature>
<evidence type="ECO:0000313" key="4">
    <source>
        <dbReference type="EMBL" id="GGM72861.1"/>
    </source>
</evidence>
<dbReference type="RefSeq" id="WP_188872808.1">
    <property type="nucleotide sequence ID" value="NZ_BMOO01000005.1"/>
</dbReference>
<feature type="transmembrane region" description="Helical" evidence="2">
    <location>
        <begin position="390"/>
        <end position="414"/>
    </location>
</feature>
<dbReference type="Pfam" id="PF13231">
    <property type="entry name" value="PMT_2"/>
    <property type="match status" value="1"/>
</dbReference>
<feature type="domain" description="Glycosyltransferase RgtA/B/C/D-like" evidence="3">
    <location>
        <begin position="59"/>
        <end position="183"/>
    </location>
</feature>
<evidence type="ECO:0000313" key="5">
    <source>
        <dbReference type="EMBL" id="MBP1955502.1"/>
    </source>
</evidence>
<keyword evidence="2" id="KW-1133">Transmembrane helix</keyword>
<keyword evidence="2" id="KW-0472">Membrane</keyword>
<feature type="transmembrane region" description="Helical" evidence="2">
    <location>
        <begin position="322"/>
        <end position="340"/>
    </location>
</feature>
<feature type="transmembrane region" description="Helical" evidence="2">
    <location>
        <begin position="225"/>
        <end position="242"/>
    </location>
</feature>
<feature type="transmembrane region" description="Helical" evidence="2">
    <location>
        <begin position="132"/>
        <end position="149"/>
    </location>
</feature>
<dbReference type="InterPro" id="IPR038731">
    <property type="entry name" value="RgtA/B/C-like"/>
</dbReference>
<evidence type="ECO:0000313" key="6">
    <source>
        <dbReference type="Proteomes" id="UP000614609"/>
    </source>
</evidence>
<reference evidence="4" key="1">
    <citation type="journal article" date="2014" name="Int. J. Syst. Evol. Microbiol.">
        <title>Complete genome sequence of Corynebacterium casei LMG S-19264T (=DSM 44701T), isolated from a smear-ripened cheese.</title>
        <authorList>
            <consortium name="US DOE Joint Genome Institute (JGI-PGF)"/>
            <person name="Walter F."/>
            <person name="Albersmeier A."/>
            <person name="Kalinowski J."/>
            <person name="Ruckert C."/>
        </authorList>
    </citation>
    <scope>NUCLEOTIDE SEQUENCE</scope>
    <source>
        <strain evidence="4">JCM 16108</strain>
    </source>
</reference>
<reference evidence="4" key="2">
    <citation type="submission" date="2020-09" db="EMBL/GenBank/DDBJ databases">
        <authorList>
            <person name="Sun Q."/>
            <person name="Ohkuma M."/>
        </authorList>
    </citation>
    <scope>NUCLEOTIDE SEQUENCE</scope>
    <source>
        <strain evidence="4">JCM 16108</strain>
    </source>
</reference>
<feature type="region of interest" description="Disordered" evidence="1">
    <location>
        <begin position="557"/>
        <end position="581"/>
    </location>
</feature>
<keyword evidence="6" id="KW-1185">Reference proteome</keyword>
<feature type="transmembrane region" description="Helical" evidence="2">
    <location>
        <begin position="291"/>
        <end position="310"/>
    </location>
</feature>
<comment type="caution">
    <text evidence="4">The sequence shown here is derived from an EMBL/GenBank/DDBJ whole genome shotgun (WGS) entry which is preliminary data.</text>
</comment>
<feature type="compositionally biased region" description="Low complexity" evidence="1">
    <location>
        <begin position="572"/>
        <end position="581"/>
    </location>
</feature>
<dbReference type="InterPro" id="IPR016950">
    <property type="entry name" value="Manno-Trfase_MA4085_prd"/>
</dbReference>
<feature type="transmembrane region" description="Helical" evidence="2">
    <location>
        <begin position="346"/>
        <end position="369"/>
    </location>
</feature>
<dbReference type="EMBL" id="BMOO01000005">
    <property type="protein sequence ID" value="GGM72861.1"/>
    <property type="molecule type" value="Genomic_DNA"/>
</dbReference>
<feature type="transmembrane region" description="Helical" evidence="2">
    <location>
        <begin position="52"/>
        <end position="71"/>
    </location>
</feature>
<reference evidence="5" key="3">
    <citation type="submission" date="2021-03" db="EMBL/GenBank/DDBJ databases">
        <title>Genomic Encyclopedia of Type Strains, Phase IV (KMG-IV): sequencing the most valuable type-strain genomes for metagenomic binning, comparative biology and taxonomic classification.</title>
        <authorList>
            <person name="Goeker M."/>
        </authorList>
    </citation>
    <scope>NUCLEOTIDE SEQUENCE</scope>
    <source>
        <strain evidence="5">DSM 22443</strain>
    </source>
</reference>
<dbReference type="Proteomes" id="UP000614609">
    <property type="component" value="Unassembled WGS sequence"/>
</dbReference>
<gene>
    <name evidence="4" type="ORF">GCM10009017_23540</name>
    <name evidence="5" type="ORF">J2752_002425</name>
</gene>
<evidence type="ECO:0000259" key="3">
    <source>
        <dbReference type="Pfam" id="PF13231"/>
    </source>
</evidence>
<dbReference type="PANTHER" id="PTHR41710:SF2">
    <property type="entry name" value="GLYCOSYL TRANSFERASE FAMILY 39_83 DOMAIN-CONTAINING PROTEIN"/>
    <property type="match status" value="1"/>
</dbReference>
<sequence>MSDSDRRVAVAVLAVTAVALVARFVSLGARVAHWDEGRVGYWVLRYAETGAYTYHPIVHGPFLFHVNRVVFGAFGASDLTMRAVVALVGGLLPLTAWLLRERLSGTETVALAVAFAANPLLLYYSRFMRNDVLVAAFAFAAFALVVRAVDTGRRRHLYAGALSLGLAFTTKENALVYVACWVGALGLLLDWVLVRARVRDRSAVAALAERGIAVGRGLRAWARDLGAAVVVFLAVVVVFYAPRPEFGRALTTPALLPDVLARATLGSVGKFADTWVGGHPHSYVHFFVHDLGTLAGGALVLCGLAVVGFLHDRYTGDGPRPLVAFAGYWGGASLVIYPAVSDITAPWAMVHVVVPLAVPAAVGAGLLVRGLSWPTGTDVGRWARGVDAEAAVSVLLVVALLGWSLSTGVAAAFVHPQQPGPLVQYGQPNAEMGDTLAEIDAAVAANANASGPDVLYYGSHFYAESEPSAAPDESFAEPGHWTWRLPLPWYFEAMGAKTASTTSEGTLDDTTAPVVVTRARNYDAVAPKLEGYHAATYRLTATDTPTVFFVRNDTASGGGDDAAALRSPVPPSTSSAAVAGR</sequence>
<protein>
    <submittedName>
        <fullName evidence="4">TIGR03663 family protein</fullName>
    </submittedName>
</protein>
<dbReference type="EMBL" id="JAGGKO010000004">
    <property type="protein sequence ID" value="MBP1955502.1"/>
    <property type="molecule type" value="Genomic_DNA"/>
</dbReference>
<dbReference type="OrthoDB" id="313515at2157"/>
<dbReference type="PANTHER" id="PTHR41710">
    <property type="entry name" value="GLYCOSYL TRANSFERASE, FAMILY 39"/>
    <property type="match status" value="1"/>
</dbReference>
<dbReference type="Proteomes" id="UP000765891">
    <property type="component" value="Unassembled WGS sequence"/>
</dbReference>
<evidence type="ECO:0000256" key="1">
    <source>
        <dbReference type="SAM" id="MobiDB-lite"/>
    </source>
</evidence>
<evidence type="ECO:0000256" key="2">
    <source>
        <dbReference type="SAM" id="Phobius"/>
    </source>
</evidence>
<dbReference type="PIRSF" id="PIRSF030218">
    <property type="entry name" value="Mannosyltr_MA4085_prd"/>
    <property type="match status" value="1"/>
</dbReference>
<organism evidence="4 6">
    <name type="scientific">Halarchaeum rubridurum</name>
    <dbReference type="NCBI Taxonomy" id="489911"/>
    <lineage>
        <taxon>Archaea</taxon>
        <taxon>Methanobacteriati</taxon>
        <taxon>Methanobacteriota</taxon>
        <taxon>Stenosarchaea group</taxon>
        <taxon>Halobacteria</taxon>
        <taxon>Halobacteriales</taxon>
        <taxon>Halobacteriaceae</taxon>
    </lineage>
</organism>
<proteinExistence type="predicted"/>
<feature type="transmembrane region" description="Helical" evidence="2">
    <location>
        <begin position="105"/>
        <end position="125"/>
    </location>
</feature>
<dbReference type="NCBIfam" id="TIGR03663">
    <property type="entry name" value="flippase activity-associated protein Agl23"/>
    <property type="match status" value="1"/>
</dbReference>